<evidence type="ECO:0000313" key="19">
    <source>
        <dbReference type="Proteomes" id="UP000184356"/>
    </source>
</evidence>
<evidence type="ECO:0000256" key="8">
    <source>
        <dbReference type="ARBA" id="ARBA00022833"/>
    </source>
</evidence>
<dbReference type="InterPro" id="IPR057842">
    <property type="entry name" value="WH_MER3"/>
</dbReference>
<feature type="compositionally biased region" description="Basic and acidic residues" evidence="15">
    <location>
        <begin position="1361"/>
        <end position="1397"/>
    </location>
</feature>
<reference evidence="19" key="1">
    <citation type="journal article" date="2017" name="Genome Biol.">
        <title>Comparative genomics reveals high biological diversity and specific adaptations in the industrially and medically important fungal genus Aspergillus.</title>
        <authorList>
            <person name="de Vries R.P."/>
            <person name="Riley R."/>
            <person name="Wiebenga A."/>
            <person name="Aguilar-Osorio G."/>
            <person name="Amillis S."/>
            <person name="Uchima C.A."/>
            <person name="Anderluh G."/>
            <person name="Asadollahi M."/>
            <person name="Askin M."/>
            <person name="Barry K."/>
            <person name="Battaglia E."/>
            <person name="Bayram O."/>
            <person name="Benocci T."/>
            <person name="Braus-Stromeyer S.A."/>
            <person name="Caldana C."/>
            <person name="Canovas D."/>
            <person name="Cerqueira G.C."/>
            <person name="Chen F."/>
            <person name="Chen W."/>
            <person name="Choi C."/>
            <person name="Clum A."/>
            <person name="Dos Santos R.A."/>
            <person name="Damasio A.R."/>
            <person name="Diallinas G."/>
            <person name="Emri T."/>
            <person name="Fekete E."/>
            <person name="Flipphi M."/>
            <person name="Freyberg S."/>
            <person name="Gallo A."/>
            <person name="Gournas C."/>
            <person name="Habgood R."/>
            <person name="Hainaut M."/>
            <person name="Harispe M.L."/>
            <person name="Henrissat B."/>
            <person name="Hilden K.S."/>
            <person name="Hope R."/>
            <person name="Hossain A."/>
            <person name="Karabika E."/>
            <person name="Karaffa L."/>
            <person name="Karanyi Z."/>
            <person name="Krasevec N."/>
            <person name="Kuo A."/>
            <person name="Kusch H."/>
            <person name="LaButti K."/>
            <person name="Lagendijk E.L."/>
            <person name="Lapidus A."/>
            <person name="Levasseur A."/>
            <person name="Lindquist E."/>
            <person name="Lipzen A."/>
            <person name="Logrieco A.F."/>
            <person name="MacCabe A."/>
            <person name="Maekelae M.R."/>
            <person name="Malavazi I."/>
            <person name="Melin P."/>
            <person name="Meyer V."/>
            <person name="Mielnichuk N."/>
            <person name="Miskei M."/>
            <person name="Molnar A.P."/>
            <person name="Mule G."/>
            <person name="Ngan C.Y."/>
            <person name="Orejas M."/>
            <person name="Orosz E."/>
            <person name="Ouedraogo J.P."/>
            <person name="Overkamp K.M."/>
            <person name="Park H.-S."/>
            <person name="Perrone G."/>
            <person name="Piumi F."/>
            <person name="Punt P.J."/>
            <person name="Ram A.F."/>
            <person name="Ramon A."/>
            <person name="Rauscher S."/>
            <person name="Record E."/>
            <person name="Riano-Pachon D.M."/>
            <person name="Robert V."/>
            <person name="Roehrig J."/>
            <person name="Ruller R."/>
            <person name="Salamov A."/>
            <person name="Salih N.S."/>
            <person name="Samson R.A."/>
            <person name="Sandor E."/>
            <person name="Sanguinetti M."/>
            <person name="Schuetze T."/>
            <person name="Sepcic K."/>
            <person name="Shelest E."/>
            <person name="Sherlock G."/>
            <person name="Sophianopoulou V."/>
            <person name="Squina F.M."/>
            <person name="Sun H."/>
            <person name="Susca A."/>
            <person name="Todd R.B."/>
            <person name="Tsang A."/>
            <person name="Unkles S.E."/>
            <person name="van de Wiele N."/>
            <person name="van Rossen-Uffink D."/>
            <person name="Oliveira J.V."/>
            <person name="Vesth T.C."/>
            <person name="Visser J."/>
            <person name="Yu J.-H."/>
            <person name="Zhou M."/>
            <person name="Andersen M.R."/>
            <person name="Archer D.B."/>
            <person name="Baker S.E."/>
            <person name="Benoit I."/>
            <person name="Brakhage A.A."/>
            <person name="Braus G.H."/>
            <person name="Fischer R."/>
            <person name="Frisvad J.C."/>
            <person name="Goldman G.H."/>
            <person name="Houbraken J."/>
            <person name="Oakley B."/>
            <person name="Pocsi I."/>
            <person name="Scazzocchio C."/>
            <person name="Seiboth B."/>
            <person name="vanKuyk P.A."/>
            <person name="Wortman J."/>
            <person name="Dyer P.S."/>
            <person name="Grigoriev I.V."/>
        </authorList>
    </citation>
    <scope>NUCLEOTIDE SEQUENCE [LARGE SCALE GENOMIC DNA]</scope>
    <source>
        <strain evidence="19">CBS 593.65</strain>
    </source>
</reference>
<dbReference type="GO" id="GO:0016787">
    <property type="term" value="F:hydrolase activity"/>
    <property type="evidence" value="ECO:0007669"/>
    <property type="project" value="UniProtKB-KW"/>
</dbReference>
<dbReference type="InterPro" id="IPR036390">
    <property type="entry name" value="WH_DNA-bd_sf"/>
</dbReference>
<dbReference type="SMART" id="SM00487">
    <property type="entry name" value="DEXDc"/>
    <property type="match status" value="1"/>
</dbReference>
<dbReference type="FunFam" id="1.10.3380.10:FF:000012">
    <property type="entry name" value="DEAD/DEAH box DNA helicase"/>
    <property type="match status" value="1"/>
</dbReference>
<dbReference type="PANTHER" id="PTHR47835:SF3">
    <property type="entry name" value="HELICASE FOR MEIOSIS 1"/>
    <property type="match status" value="1"/>
</dbReference>
<dbReference type="SUPFAM" id="SSF158702">
    <property type="entry name" value="Sec63 N-terminal domain-like"/>
    <property type="match status" value="1"/>
</dbReference>
<dbReference type="OrthoDB" id="5575at2759"/>
<sequence>MRRRVNKPFSIPRQDTGTGQSWRRQAGAEGSFQFPASPQSHSNSLIDEKLIEGSQVSSSSSSVFRKPYRQNNGSLSYQPRSDTQLPVLSTSIQQDEVFEDEDVQLDAFDLELLAQSDGKANNYQQPLVSSYHRQVEPAKQVSRFFNGLHDTPHRSIPSNSSDIDTREVSSPLARIQNERTTGVFRNRDRDLGGNLSQSYSIGVDERYVEPSTDFPASHHGPSNPFQDIPVSVRGIVLLSVRELPDNYRSLFHFPVFNAVQSKCFQAIYKSDDNVVLAAPTGSGKTVVMELAICRLLNTLKDEQFKVVYQAPTKSLCSERFRDWSRKFQLLGLQCAELTGDTDHSQLRNVQNSQIIVTTPEKWDSMTRKWKDHARLMQLVKLFLIDEVHTLKEARGATLEAVVSRMKTIGSNVRLVALSATIPNSEDIATWLGRNATSQHVPAHREHFGEEFRPVKLQKFVYGYQSHSNDFAFDKLLNSKLSDVIGTHSAKKPIMIFCCTRNSAVTTAKELARLWSKSNHPARLWKGPSKPMPVCNADLKTTTAAGVAFHHAGLEPADRNQVENGYIEGKISIICCTSTLAIGVNLPCHLAIIKNTVGWQDGCCQEYSDLEVMQMLGRAGRPQFDDTATAVILTRKERVHHYEKLVSGSESLESCLHLNLIDHLNAEIGLGNVTSLDSATTWLAGTFLFVRLRRNPTHYKLKEGANRDDEDEMLRQICEKDIKLLQECDLVASSTLKSTPFGEAMARYYIRFETMKTLLALKPQSGVAEILAAISQAEEFRDVRLKAGEKSVYKQINRSSDLTYPINVDIARPAHKISLLIQSELGAVEFPSNEQFQKHKFTFQQDKNFVFSHVNRLIRCVIDCQVHLGDSVTIRNALELARSLAARVWDSSPLQMKQIEQVGAVAVRKLVAAGIDSIEALEGTEPHCIDMALSKNPPFGVKLRSRLEEFPKLRVSVKMTGKDVKPGRLVTVRFKAEIAFMNEKCPSFFQRRPVYVCFVAETSDGRLIDFRRLSATKLQKNYEISLSGELKQHNQYIICHVMCDEIAATSRCATLKPILPKQPECSGKAQQNQYNGEIPTPEPYNNEPSNKLKRFDTDDLLFGELLNSDILDDWHDEKAECQPMAPSKTTVYQKITSQSEGTKPGVSTKADVSVDWEPRRLDNGKWACNHKCKDKTSCKHYCCREGLSNPPKASRKKSDGAHADATGPNQLTLSPSIPKSDSRPFTHQKKSKSSQQQSSQLKTPSTDNPISLIADSSSDYGDESFDDLPSPSEFFGNVVSSLDHDSQKAPGISKTSHNPLELGDNWIDADEVSFPGRPTLVDSPSTNYGSTKTCLVDLVSPEPQKLCSIYPQSDGFRGQKRKLTDRSDIDNDDNKRAKTLEEPDCVKKDSPKKGEKGFTEGNEAKTSQMCDIPVVCPVPTDWEGIDPALLNDFKDIIDFF</sequence>
<dbReference type="InterPro" id="IPR001650">
    <property type="entry name" value="Helicase_C-like"/>
</dbReference>
<evidence type="ECO:0000256" key="10">
    <source>
        <dbReference type="ARBA" id="ARBA00023235"/>
    </source>
</evidence>
<proteinExistence type="inferred from homology"/>
<keyword evidence="3" id="KW-0479">Metal-binding</keyword>
<keyword evidence="10" id="KW-0413">Isomerase</keyword>
<dbReference type="RefSeq" id="XP_040703414.1">
    <property type="nucleotide sequence ID" value="XM_040852018.1"/>
</dbReference>
<dbReference type="SUPFAM" id="SSF46785">
    <property type="entry name" value="Winged helix' DNA-binding domain"/>
    <property type="match status" value="1"/>
</dbReference>
<dbReference type="PROSITE" id="PS51194">
    <property type="entry name" value="HELICASE_CTER"/>
    <property type="match status" value="1"/>
</dbReference>
<evidence type="ECO:0000256" key="9">
    <source>
        <dbReference type="ARBA" id="ARBA00022840"/>
    </source>
</evidence>
<comment type="cofactor">
    <cofactor evidence="1">
        <name>Zn(2+)</name>
        <dbReference type="ChEBI" id="CHEBI:29105"/>
    </cofactor>
</comment>
<dbReference type="PANTHER" id="PTHR47835">
    <property type="entry name" value="HFM1, ATP DEPENDENT DNA HELICASE HOMOLOG"/>
    <property type="match status" value="1"/>
</dbReference>
<feature type="compositionally biased region" description="Polar residues" evidence="15">
    <location>
        <begin position="1126"/>
        <end position="1140"/>
    </location>
</feature>
<evidence type="ECO:0000256" key="4">
    <source>
        <dbReference type="ARBA" id="ARBA00022741"/>
    </source>
</evidence>
<feature type="region of interest" description="Disordered" evidence="15">
    <location>
        <begin position="61"/>
        <end position="82"/>
    </location>
</feature>
<feature type="region of interest" description="Disordered" evidence="15">
    <location>
        <begin position="149"/>
        <end position="169"/>
    </location>
</feature>
<dbReference type="EMBL" id="KV878585">
    <property type="protein sequence ID" value="OJJ59608.1"/>
    <property type="molecule type" value="Genomic_DNA"/>
</dbReference>
<gene>
    <name evidence="18" type="ORF">ASPSYDRAFT_88521</name>
</gene>
<dbReference type="Proteomes" id="UP000184356">
    <property type="component" value="Unassembled WGS sequence"/>
</dbReference>
<dbReference type="Pfam" id="PF02889">
    <property type="entry name" value="Sec63"/>
    <property type="match status" value="1"/>
</dbReference>
<dbReference type="GO" id="GO:0007131">
    <property type="term" value="P:reciprocal meiotic recombination"/>
    <property type="evidence" value="ECO:0007669"/>
    <property type="project" value="UniProtKB-ARBA"/>
</dbReference>
<dbReference type="SMART" id="SM00973">
    <property type="entry name" value="Sec63"/>
    <property type="match status" value="1"/>
</dbReference>
<dbReference type="GeneID" id="63768091"/>
<comment type="similarity">
    <text evidence="2">Belongs to the helicase family. SKI2 subfamily.</text>
</comment>
<feature type="domain" description="Helicase C-terminal" evidence="17">
    <location>
        <begin position="479"/>
        <end position="667"/>
    </location>
</feature>
<keyword evidence="11" id="KW-0469">Meiosis</keyword>
<dbReference type="InterPro" id="IPR014001">
    <property type="entry name" value="Helicase_ATP-bd"/>
</dbReference>
<dbReference type="InterPro" id="IPR004179">
    <property type="entry name" value="Sec63-dom"/>
</dbReference>
<keyword evidence="9" id="KW-0067">ATP-binding</keyword>
<evidence type="ECO:0000256" key="14">
    <source>
        <dbReference type="ARBA" id="ARBA00048988"/>
    </source>
</evidence>
<dbReference type="SUPFAM" id="SSF52540">
    <property type="entry name" value="P-loop containing nucleoside triphosphate hydrolases"/>
    <property type="match status" value="1"/>
</dbReference>
<dbReference type="FunFam" id="3.40.50.300:FF:000950">
    <property type="entry name" value="probable ATP-dependent DNA helicase HFM1"/>
    <property type="match status" value="1"/>
</dbReference>
<evidence type="ECO:0000256" key="6">
    <source>
        <dbReference type="ARBA" id="ARBA00022801"/>
    </source>
</evidence>
<feature type="compositionally biased region" description="Polar residues" evidence="15">
    <location>
        <begin position="34"/>
        <end position="44"/>
    </location>
</feature>
<evidence type="ECO:0000256" key="2">
    <source>
        <dbReference type="ARBA" id="ARBA00010140"/>
    </source>
</evidence>
<name>A0A1L9TJK8_9EURO</name>
<dbReference type="Pfam" id="PF23445">
    <property type="entry name" value="WHD_SNRNP200"/>
    <property type="match status" value="1"/>
</dbReference>
<keyword evidence="7" id="KW-0347">Helicase</keyword>
<dbReference type="VEuPathDB" id="FungiDB:ASPSYDRAFT_88521"/>
<feature type="compositionally biased region" description="Polar residues" evidence="15">
    <location>
        <begin position="1206"/>
        <end position="1224"/>
    </location>
</feature>
<dbReference type="Pfam" id="PF00271">
    <property type="entry name" value="Helicase_C"/>
    <property type="match status" value="1"/>
</dbReference>
<feature type="compositionally biased region" description="Polar residues" evidence="15">
    <location>
        <begin position="69"/>
        <end position="82"/>
    </location>
</feature>
<accession>A0A1L9TJK8</accession>
<protein>
    <recommendedName>
        <fullName evidence="13">DNA 3'-5' helicase</fullName>
        <ecNumber evidence="13">5.6.2.4</ecNumber>
    </recommendedName>
</protein>
<organism evidence="18 19">
    <name type="scientific">Aspergillus sydowii CBS 593.65</name>
    <dbReference type="NCBI Taxonomy" id="1036612"/>
    <lineage>
        <taxon>Eukaryota</taxon>
        <taxon>Fungi</taxon>
        <taxon>Dikarya</taxon>
        <taxon>Ascomycota</taxon>
        <taxon>Pezizomycotina</taxon>
        <taxon>Eurotiomycetes</taxon>
        <taxon>Eurotiomycetidae</taxon>
        <taxon>Eurotiales</taxon>
        <taxon>Aspergillaceae</taxon>
        <taxon>Aspergillus</taxon>
        <taxon>Aspergillus subgen. Nidulantes</taxon>
    </lineage>
</organism>
<keyword evidence="4" id="KW-0547">Nucleotide-binding</keyword>
<dbReference type="GO" id="GO:0008270">
    <property type="term" value="F:zinc ion binding"/>
    <property type="evidence" value="ECO:0007669"/>
    <property type="project" value="UniProtKB-KW"/>
</dbReference>
<dbReference type="GO" id="GO:0005524">
    <property type="term" value="F:ATP binding"/>
    <property type="evidence" value="ECO:0007669"/>
    <property type="project" value="UniProtKB-KW"/>
</dbReference>
<dbReference type="FunFam" id="1.10.10.10:FF:000012">
    <property type="entry name" value="U5 small nuclear ribonucleoprotein helicase"/>
    <property type="match status" value="1"/>
</dbReference>
<dbReference type="FunFam" id="3.40.50.300:FF:001076">
    <property type="entry name" value="ATP-dependent DNA helicase MER3"/>
    <property type="match status" value="1"/>
</dbReference>
<evidence type="ECO:0000256" key="11">
    <source>
        <dbReference type="ARBA" id="ARBA00023254"/>
    </source>
</evidence>
<dbReference type="InterPro" id="IPR052247">
    <property type="entry name" value="Meiotic_Crossover_Helicase"/>
</dbReference>
<feature type="compositionally biased region" description="Polar residues" evidence="15">
    <location>
        <begin position="13"/>
        <end position="23"/>
    </location>
</feature>
<feature type="domain" description="Helicase ATP-binding" evidence="16">
    <location>
        <begin position="265"/>
        <end position="439"/>
    </location>
</feature>
<comment type="catalytic activity">
    <reaction evidence="14">
        <text>ATP + H2O = ADP + phosphate + H(+)</text>
        <dbReference type="Rhea" id="RHEA:13065"/>
        <dbReference type="ChEBI" id="CHEBI:15377"/>
        <dbReference type="ChEBI" id="CHEBI:15378"/>
        <dbReference type="ChEBI" id="CHEBI:30616"/>
        <dbReference type="ChEBI" id="CHEBI:43474"/>
        <dbReference type="ChEBI" id="CHEBI:456216"/>
        <dbReference type="EC" id="5.6.2.4"/>
    </reaction>
</comment>
<dbReference type="SMART" id="SM00490">
    <property type="entry name" value="HELICc"/>
    <property type="match status" value="1"/>
</dbReference>
<dbReference type="InterPro" id="IPR036388">
    <property type="entry name" value="WH-like_DNA-bd_sf"/>
</dbReference>
<dbReference type="CDD" id="cd18795">
    <property type="entry name" value="SF2_C_Ski2"/>
    <property type="match status" value="1"/>
</dbReference>
<dbReference type="Gene3D" id="1.10.10.10">
    <property type="entry name" value="Winged helix-like DNA-binding domain superfamily/Winged helix DNA-binding domain"/>
    <property type="match status" value="1"/>
</dbReference>
<dbReference type="InterPro" id="IPR027417">
    <property type="entry name" value="P-loop_NTPase"/>
</dbReference>
<feature type="compositionally biased region" description="Polar residues" evidence="15">
    <location>
        <begin position="1240"/>
        <end position="1258"/>
    </location>
</feature>
<dbReference type="Gene3D" id="3.40.50.300">
    <property type="entry name" value="P-loop containing nucleotide triphosphate hydrolases"/>
    <property type="match status" value="2"/>
</dbReference>
<keyword evidence="5" id="KW-0863">Zinc-finger</keyword>
<evidence type="ECO:0000313" key="18">
    <source>
        <dbReference type="EMBL" id="OJJ59608.1"/>
    </source>
</evidence>
<comment type="catalytic activity">
    <reaction evidence="12">
        <text>Couples ATP hydrolysis with the unwinding of duplex DNA by translocating in the 3'-5' direction.</text>
        <dbReference type="EC" id="5.6.2.4"/>
    </reaction>
</comment>
<dbReference type="GO" id="GO:0003676">
    <property type="term" value="F:nucleic acid binding"/>
    <property type="evidence" value="ECO:0007669"/>
    <property type="project" value="InterPro"/>
</dbReference>
<evidence type="ECO:0000259" key="16">
    <source>
        <dbReference type="PROSITE" id="PS51192"/>
    </source>
</evidence>
<evidence type="ECO:0000256" key="15">
    <source>
        <dbReference type="SAM" id="MobiDB-lite"/>
    </source>
</evidence>
<dbReference type="GO" id="GO:0043138">
    <property type="term" value="F:3'-5' DNA helicase activity"/>
    <property type="evidence" value="ECO:0007669"/>
    <property type="project" value="UniProtKB-EC"/>
</dbReference>
<evidence type="ECO:0000256" key="5">
    <source>
        <dbReference type="ARBA" id="ARBA00022771"/>
    </source>
</evidence>
<dbReference type="STRING" id="1036612.A0A1L9TJK8"/>
<dbReference type="EC" id="5.6.2.4" evidence="13"/>
<feature type="region of interest" description="Disordered" evidence="15">
    <location>
        <begin position="1187"/>
        <end position="1271"/>
    </location>
</feature>
<dbReference type="PROSITE" id="PS51192">
    <property type="entry name" value="HELICASE_ATP_BIND_1"/>
    <property type="match status" value="1"/>
</dbReference>
<keyword evidence="6" id="KW-0378">Hydrolase</keyword>
<evidence type="ECO:0000256" key="7">
    <source>
        <dbReference type="ARBA" id="ARBA00022806"/>
    </source>
</evidence>
<feature type="region of interest" description="Disordered" evidence="15">
    <location>
        <begin position="1"/>
        <end position="44"/>
    </location>
</feature>
<evidence type="ECO:0000256" key="13">
    <source>
        <dbReference type="ARBA" id="ARBA00034808"/>
    </source>
</evidence>
<dbReference type="Pfam" id="PF00270">
    <property type="entry name" value="DEAD"/>
    <property type="match status" value="1"/>
</dbReference>
<dbReference type="Gene3D" id="1.10.3380.10">
    <property type="entry name" value="Sec63 N-terminal domain-like domain"/>
    <property type="match status" value="1"/>
</dbReference>
<keyword evidence="8" id="KW-0862">Zinc</keyword>
<evidence type="ECO:0000259" key="17">
    <source>
        <dbReference type="PROSITE" id="PS51194"/>
    </source>
</evidence>
<evidence type="ECO:0000256" key="3">
    <source>
        <dbReference type="ARBA" id="ARBA00022723"/>
    </source>
</evidence>
<keyword evidence="19" id="KW-1185">Reference proteome</keyword>
<evidence type="ECO:0000256" key="1">
    <source>
        <dbReference type="ARBA" id="ARBA00001947"/>
    </source>
</evidence>
<feature type="region of interest" description="Disordered" evidence="15">
    <location>
        <begin position="1124"/>
        <end position="1150"/>
    </location>
</feature>
<feature type="region of interest" description="Disordered" evidence="15">
    <location>
        <begin position="1349"/>
        <end position="1403"/>
    </location>
</feature>
<evidence type="ECO:0000256" key="12">
    <source>
        <dbReference type="ARBA" id="ARBA00034617"/>
    </source>
</evidence>
<dbReference type="InterPro" id="IPR011545">
    <property type="entry name" value="DEAD/DEAH_box_helicase_dom"/>
</dbReference>